<dbReference type="EMBL" id="JAFBEC010000003">
    <property type="protein sequence ID" value="MBM7632393.1"/>
    <property type="molecule type" value="Genomic_DNA"/>
</dbReference>
<protein>
    <submittedName>
        <fullName evidence="3">TRAP-type C4-dicarboxylate transport system substrate-binding protein</fullName>
    </submittedName>
</protein>
<dbReference type="PROSITE" id="PS51257">
    <property type="entry name" value="PROKAR_LIPOPROTEIN"/>
    <property type="match status" value="1"/>
</dbReference>
<gene>
    <name evidence="3" type="ORF">JOD17_001486</name>
</gene>
<dbReference type="PANTHER" id="PTHR33376:SF5">
    <property type="entry name" value="EXTRACYTOPLASMIC SOLUTE RECEPTOR PROTEIN"/>
    <property type="match status" value="1"/>
</dbReference>
<feature type="signal peptide" evidence="2">
    <location>
        <begin position="1"/>
        <end position="23"/>
    </location>
</feature>
<dbReference type="NCBIfam" id="NF037995">
    <property type="entry name" value="TRAP_S1"/>
    <property type="match status" value="1"/>
</dbReference>
<dbReference type="RefSeq" id="WP_204696581.1">
    <property type="nucleotide sequence ID" value="NZ_JAFBEC010000003.1"/>
</dbReference>
<dbReference type="PANTHER" id="PTHR33376">
    <property type="match status" value="1"/>
</dbReference>
<evidence type="ECO:0000313" key="4">
    <source>
        <dbReference type="Proteomes" id="UP000741863"/>
    </source>
</evidence>
<dbReference type="InterPro" id="IPR038404">
    <property type="entry name" value="TRAP_DctP_sf"/>
</dbReference>
<dbReference type="Proteomes" id="UP000741863">
    <property type="component" value="Unassembled WGS sequence"/>
</dbReference>
<keyword evidence="4" id="KW-1185">Reference proteome</keyword>
<evidence type="ECO:0000313" key="3">
    <source>
        <dbReference type="EMBL" id="MBM7632393.1"/>
    </source>
</evidence>
<sequence length="344" mass="39397">MRCRAFVLLMMSSLLIACTSETASTFSEVEEESFTFTFSSAFSPISNEYEPKYYGIDLFAEEVEKRSEGRIQFDIYYSNQLVPQGNLLDAIASGTIDMGGHGSYWGDMIPTNDVFWLPYISDGEEELMHLVRDTEVGEIFEQNLEEYGVKPLFYWPSSANSFMTNQEIRVPEDLNGTMMRLPTGLWLTWFQELGIAPANVAASEIYEALQRGTMDGTIYPYYTLDTNNYHEVVDYATYPPVIDPVMTFTTISLDKWNTLPEDLQQIMLDVGEEMEGKAIEASKAQTKDSLQIAEEKDVTVTHFSDEEWQRFRDSSDVVWDEFASISDDTKRMVEVIREELPLEE</sequence>
<comment type="caution">
    <text evidence="3">The sequence shown here is derived from an EMBL/GenBank/DDBJ whole genome shotgun (WGS) entry which is preliminary data.</text>
</comment>
<dbReference type="InterPro" id="IPR018389">
    <property type="entry name" value="DctP_fam"/>
</dbReference>
<accession>A0ABS2PAE7</accession>
<reference evidence="3 4" key="1">
    <citation type="submission" date="2021-01" db="EMBL/GenBank/DDBJ databases">
        <title>Genomic Encyclopedia of Type Strains, Phase IV (KMG-IV): sequencing the most valuable type-strain genomes for metagenomic binning, comparative biology and taxonomic classification.</title>
        <authorList>
            <person name="Goeker M."/>
        </authorList>
    </citation>
    <scope>NUCLEOTIDE SEQUENCE [LARGE SCALE GENOMIC DNA]</scope>
    <source>
        <strain evidence="3 4">DSM 25540</strain>
    </source>
</reference>
<evidence type="ECO:0000256" key="1">
    <source>
        <dbReference type="ARBA" id="ARBA00022729"/>
    </source>
</evidence>
<keyword evidence="1 2" id="KW-0732">Signal</keyword>
<evidence type="ECO:0000256" key="2">
    <source>
        <dbReference type="SAM" id="SignalP"/>
    </source>
</evidence>
<dbReference type="CDD" id="cd13603">
    <property type="entry name" value="PBP2_TRAP_Siap_TeaA_like"/>
    <property type="match status" value="1"/>
</dbReference>
<name>A0ABS2PAE7_9BACL</name>
<dbReference type="Pfam" id="PF03480">
    <property type="entry name" value="DctP"/>
    <property type="match status" value="1"/>
</dbReference>
<feature type="chain" id="PRO_5046463871" evidence="2">
    <location>
        <begin position="24"/>
        <end position="344"/>
    </location>
</feature>
<proteinExistence type="predicted"/>
<organism evidence="3 4">
    <name type="scientific">Geomicrobium sediminis</name>
    <dbReference type="NCBI Taxonomy" id="1347788"/>
    <lineage>
        <taxon>Bacteria</taxon>
        <taxon>Bacillati</taxon>
        <taxon>Bacillota</taxon>
        <taxon>Bacilli</taxon>
        <taxon>Bacillales</taxon>
        <taxon>Geomicrobium</taxon>
    </lineage>
</organism>
<dbReference type="Gene3D" id="3.40.190.170">
    <property type="entry name" value="Bacterial extracellular solute-binding protein, family 7"/>
    <property type="match status" value="1"/>
</dbReference>